<keyword evidence="1" id="KW-0812">Transmembrane</keyword>
<evidence type="ECO:0000313" key="2">
    <source>
        <dbReference type="EMBL" id="CAF1494599.1"/>
    </source>
</evidence>
<proteinExistence type="predicted"/>
<accession>A0A815SZR7</accession>
<sequence length="443" mass="50360">MVIDSHFPSNIEPLNLSVPTRFKNAAFDSLLQEMFLEMVTSNNTHFDLFYQQCASIVCSYQVERRREIIIGILLLGTVCGGLERGLKLGLPLVGSLILFFIKRWRSSTINFDRISEYKQKIYTRVYLILFICILGFLLFYSSITGCILLKTTLNPSIIDYENLLQLRGDDIECPCTRISIPYKAFVTQLNISLYHQVYTLDAIRRTLTTGSIIDGGTAFVNRADFRSGRFEFIKGLDMLCNLAKDSLNHDIEAFLASTILLYQLIPRTQFDSEMNITLDLMKLTTPVAFTRILELFRLTSYGNASIGILSLSWNFLSTDNTQNINTSFLTVSINEYTTCSCATTRSCSMPTQLCFTNGTSYYTFKGLVLDCFLLGTILGSSLSCFYSMICNKEFRKIMDLYWPEDLEKWSNQTGFPAVLDASATRFSINDTIETIAYNMFIES</sequence>
<comment type="caution">
    <text evidence="2">The sequence shown here is derived from an EMBL/GenBank/DDBJ whole genome shotgun (WGS) entry which is preliminary data.</text>
</comment>
<gene>
    <name evidence="2" type="ORF">CJN711_LOCUS26899</name>
</gene>
<keyword evidence="1" id="KW-0472">Membrane</keyword>
<protein>
    <submittedName>
        <fullName evidence="2">Uncharacterized protein</fullName>
    </submittedName>
</protein>
<evidence type="ECO:0000256" key="1">
    <source>
        <dbReference type="SAM" id="Phobius"/>
    </source>
</evidence>
<dbReference type="AlphaFoldDB" id="A0A815SZR7"/>
<evidence type="ECO:0000313" key="3">
    <source>
        <dbReference type="Proteomes" id="UP000663855"/>
    </source>
</evidence>
<dbReference type="EMBL" id="CAJNOV010012708">
    <property type="protein sequence ID" value="CAF1494599.1"/>
    <property type="molecule type" value="Genomic_DNA"/>
</dbReference>
<organism evidence="2 3">
    <name type="scientific">Rotaria magnacalcarata</name>
    <dbReference type="NCBI Taxonomy" id="392030"/>
    <lineage>
        <taxon>Eukaryota</taxon>
        <taxon>Metazoa</taxon>
        <taxon>Spiralia</taxon>
        <taxon>Gnathifera</taxon>
        <taxon>Rotifera</taxon>
        <taxon>Eurotatoria</taxon>
        <taxon>Bdelloidea</taxon>
        <taxon>Philodinida</taxon>
        <taxon>Philodinidae</taxon>
        <taxon>Rotaria</taxon>
    </lineage>
</organism>
<reference evidence="2" key="1">
    <citation type="submission" date="2021-02" db="EMBL/GenBank/DDBJ databases">
        <authorList>
            <person name="Nowell W R."/>
        </authorList>
    </citation>
    <scope>NUCLEOTIDE SEQUENCE</scope>
</reference>
<feature type="transmembrane region" description="Helical" evidence="1">
    <location>
        <begin position="121"/>
        <end position="140"/>
    </location>
</feature>
<keyword evidence="1" id="KW-1133">Transmembrane helix</keyword>
<name>A0A815SZR7_9BILA</name>
<dbReference type="Proteomes" id="UP000663855">
    <property type="component" value="Unassembled WGS sequence"/>
</dbReference>